<dbReference type="Proteomes" id="UP001500221">
    <property type="component" value="Unassembled WGS sequence"/>
</dbReference>
<dbReference type="CDD" id="cd13606">
    <property type="entry name" value="PBP2_ProX_like"/>
    <property type="match status" value="1"/>
</dbReference>
<dbReference type="SUPFAM" id="SSF53850">
    <property type="entry name" value="Periplasmic binding protein-like II"/>
    <property type="match status" value="1"/>
</dbReference>
<name>A0ABP9PDE3_9ACTN</name>
<feature type="region of interest" description="Disordered" evidence="1">
    <location>
        <begin position="38"/>
        <end position="79"/>
    </location>
</feature>
<organism evidence="4 5">
    <name type="scientific">Nocardioides marinquilinus</name>
    <dbReference type="NCBI Taxonomy" id="1210400"/>
    <lineage>
        <taxon>Bacteria</taxon>
        <taxon>Bacillati</taxon>
        <taxon>Actinomycetota</taxon>
        <taxon>Actinomycetes</taxon>
        <taxon>Propionibacteriales</taxon>
        <taxon>Nocardioidaceae</taxon>
        <taxon>Nocardioides</taxon>
    </lineage>
</organism>
<gene>
    <name evidence="4" type="ORF">GCM10023340_12880</name>
</gene>
<dbReference type="PROSITE" id="PS51257">
    <property type="entry name" value="PROKAR_LIPOPROTEIN"/>
    <property type="match status" value="1"/>
</dbReference>
<dbReference type="InterPro" id="IPR007210">
    <property type="entry name" value="ABC_Gly_betaine_transp_sub-bd"/>
</dbReference>
<dbReference type="EMBL" id="BAABKG010000002">
    <property type="protein sequence ID" value="GAA5144734.1"/>
    <property type="molecule type" value="Genomic_DNA"/>
</dbReference>
<evidence type="ECO:0000256" key="2">
    <source>
        <dbReference type="SAM" id="SignalP"/>
    </source>
</evidence>
<comment type="caution">
    <text evidence="4">The sequence shown here is derived from an EMBL/GenBank/DDBJ whole genome shotgun (WGS) entry which is preliminary data.</text>
</comment>
<protein>
    <recommendedName>
        <fullName evidence="3">ABC-type glycine betaine transport system substrate-binding domain-containing protein</fullName>
    </recommendedName>
</protein>
<dbReference type="Gene3D" id="3.40.190.10">
    <property type="entry name" value="Periplasmic binding protein-like II"/>
    <property type="match status" value="1"/>
</dbReference>
<sequence>MALRPLTRALPRPTARRSLAAAATVGLLLVTGACAGDDLDSDDDANDDTSASSDTGSESAAPSESASESGGSEGAAGGDITVASQSFPEAALVTDMYKLLLEDAGYTVDVKLVDTRDAYMSTFPGDVDVVPEYVGGIVNFLNTRENGDDAEPFEAGDGAQLASDGQQLLDDAGITLLDLSEATDTNAFFVTQEYSDENGVTTLSDLEGVTVTLAAAPDCEGRLDCEGGLSDEYGIDVESVEPLGYASDQTYQAVLSGEVELGETSTTDGTLEQQGLVLLEDDKQIQPAQNLVPAVSTETLDADPGLADVLNPLMAALTTENLTELNGRVSVNREKSADVAEDFLTSEGLL</sequence>
<feature type="compositionally biased region" description="Low complexity" evidence="1">
    <location>
        <begin position="48"/>
        <end position="70"/>
    </location>
</feature>
<keyword evidence="2" id="KW-0732">Signal</keyword>
<feature type="compositionally biased region" description="Acidic residues" evidence="1">
    <location>
        <begin position="38"/>
        <end position="47"/>
    </location>
</feature>
<evidence type="ECO:0000313" key="5">
    <source>
        <dbReference type="Proteomes" id="UP001500221"/>
    </source>
</evidence>
<reference evidence="5" key="1">
    <citation type="journal article" date="2019" name="Int. J. Syst. Evol. Microbiol.">
        <title>The Global Catalogue of Microorganisms (GCM) 10K type strain sequencing project: providing services to taxonomists for standard genome sequencing and annotation.</title>
        <authorList>
            <consortium name="The Broad Institute Genomics Platform"/>
            <consortium name="The Broad Institute Genome Sequencing Center for Infectious Disease"/>
            <person name="Wu L."/>
            <person name="Ma J."/>
        </authorList>
    </citation>
    <scope>NUCLEOTIDE SEQUENCE [LARGE SCALE GENOMIC DNA]</scope>
    <source>
        <strain evidence="5">JCM 18459</strain>
    </source>
</reference>
<proteinExistence type="predicted"/>
<dbReference type="RefSeq" id="WP_345455883.1">
    <property type="nucleotide sequence ID" value="NZ_BAABKG010000002.1"/>
</dbReference>
<evidence type="ECO:0000256" key="1">
    <source>
        <dbReference type="SAM" id="MobiDB-lite"/>
    </source>
</evidence>
<accession>A0ABP9PDE3</accession>
<feature type="chain" id="PRO_5045475160" description="ABC-type glycine betaine transport system substrate-binding domain-containing protein" evidence="2">
    <location>
        <begin position="36"/>
        <end position="350"/>
    </location>
</feature>
<feature type="domain" description="ABC-type glycine betaine transport system substrate-binding" evidence="3">
    <location>
        <begin position="79"/>
        <end position="345"/>
    </location>
</feature>
<dbReference type="Pfam" id="PF04069">
    <property type="entry name" value="OpuAC"/>
    <property type="match status" value="1"/>
</dbReference>
<evidence type="ECO:0000313" key="4">
    <source>
        <dbReference type="EMBL" id="GAA5144734.1"/>
    </source>
</evidence>
<evidence type="ECO:0000259" key="3">
    <source>
        <dbReference type="Pfam" id="PF04069"/>
    </source>
</evidence>
<dbReference type="Gene3D" id="3.40.190.120">
    <property type="entry name" value="Osmoprotection protein (prox), domain 2"/>
    <property type="match status" value="1"/>
</dbReference>
<keyword evidence="5" id="KW-1185">Reference proteome</keyword>
<feature type="signal peptide" evidence="2">
    <location>
        <begin position="1"/>
        <end position="35"/>
    </location>
</feature>